<dbReference type="EMBL" id="NSIT01000032">
    <property type="protein sequence ID" value="PJE80107.1"/>
    <property type="molecule type" value="Genomic_DNA"/>
</dbReference>
<proteinExistence type="predicted"/>
<protein>
    <submittedName>
        <fullName evidence="1">Uncharacterized protein</fullName>
    </submittedName>
</protein>
<sequence>MHGRLAFKVNCFIQDVFYKKENFSKKRCPDKGSCNL</sequence>
<reference evidence="1" key="1">
    <citation type="journal article" date="2017" name="Appl. Environ. Microbiol.">
        <title>Molecular characterization of an Endozoicomonas-like organism causing infection in king scallop Pecten maximus L.</title>
        <authorList>
            <person name="Cano I."/>
            <person name="van Aerle R."/>
            <person name="Ross S."/>
            <person name="Verner-Jeffreys D.W."/>
            <person name="Paley R.K."/>
            <person name="Rimmer G."/>
            <person name="Ryder D."/>
            <person name="Hooper P."/>
            <person name="Stone D."/>
            <person name="Feist S.W."/>
        </authorList>
    </citation>
    <scope>NUCLEOTIDE SEQUENCE</scope>
</reference>
<comment type="caution">
    <text evidence="1">The sequence shown here is derived from an EMBL/GenBank/DDBJ whole genome shotgun (WGS) entry which is preliminary data.</text>
</comment>
<evidence type="ECO:0000313" key="1">
    <source>
        <dbReference type="EMBL" id="PJE80107.1"/>
    </source>
</evidence>
<dbReference type="AlphaFoldDB" id="A0A2H9TA81"/>
<accession>A0A2H9TA81</accession>
<organism evidence="1">
    <name type="scientific">invertebrate metagenome</name>
    <dbReference type="NCBI Taxonomy" id="1711999"/>
    <lineage>
        <taxon>unclassified sequences</taxon>
        <taxon>metagenomes</taxon>
        <taxon>organismal metagenomes</taxon>
    </lineage>
</organism>
<name>A0A2H9TA81_9ZZZZ</name>
<gene>
    <name evidence="1" type="ORF">CI610_00918</name>
</gene>